<gene>
    <name evidence="2" type="ORF">DWX38_05210</name>
</gene>
<feature type="transmembrane region" description="Helical" evidence="1">
    <location>
        <begin position="64"/>
        <end position="83"/>
    </location>
</feature>
<dbReference type="EMBL" id="QRWP01000003">
    <property type="protein sequence ID" value="RGT34376.1"/>
    <property type="molecule type" value="Genomic_DNA"/>
</dbReference>
<evidence type="ECO:0000313" key="2">
    <source>
        <dbReference type="EMBL" id="RGT34376.1"/>
    </source>
</evidence>
<dbReference type="AlphaFoldDB" id="A0A412N841"/>
<keyword evidence="1" id="KW-1133">Transmembrane helix</keyword>
<sequence length="114" mass="12901">MESRRIVMIWIGITITIMFILPFAVAKLASECAGMALCMMLFLVINPLYSIILGIISGKNIKKLWHLPIISAVAFLAGVWLFFGIQEPWFLVYATIYLCIGIISMLITNYIKQK</sequence>
<accession>A0A412N841</accession>
<reference evidence="2 3" key="1">
    <citation type="submission" date="2018-08" db="EMBL/GenBank/DDBJ databases">
        <title>A genome reference for cultivated species of the human gut microbiota.</title>
        <authorList>
            <person name="Zou Y."/>
            <person name="Xue W."/>
            <person name="Luo G."/>
        </authorList>
    </citation>
    <scope>NUCLEOTIDE SEQUENCE [LARGE SCALE GENOMIC DNA]</scope>
    <source>
        <strain evidence="2 3">AF19-1AC</strain>
    </source>
</reference>
<dbReference type="RefSeq" id="WP_118467215.1">
    <property type="nucleotide sequence ID" value="NZ_QRWP01000003.1"/>
</dbReference>
<comment type="caution">
    <text evidence="2">The sequence shown here is derived from an EMBL/GenBank/DDBJ whole genome shotgun (WGS) entry which is preliminary data.</text>
</comment>
<feature type="transmembrane region" description="Helical" evidence="1">
    <location>
        <begin position="89"/>
        <end position="111"/>
    </location>
</feature>
<protein>
    <submittedName>
        <fullName evidence="2">Uncharacterized protein</fullName>
    </submittedName>
</protein>
<organism evidence="2 3">
    <name type="scientific">Bacteroides clarus</name>
    <dbReference type="NCBI Taxonomy" id="626929"/>
    <lineage>
        <taxon>Bacteria</taxon>
        <taxon>Pseudomonadati</taxon>
        <taxon>Bacteroidota</taxon>
        <taxon>Bacteroidia</taxon>
        <taxon>Bacteroidales</taxon>
        <taxon>Bacteroidaceae</taxon>
        <taxon>Bacteroides</taxon>
    </lineage>
</organism>
<feature type="transmembrane region" description="Helical" evidence="1">
    <location>
        <begin position="7"/>
        <end position="28"/>
    </location>
</feature>
<dbReference type="Proteomes" id="UP000285159">
    <property type="component" value="Unassembled WGS sequence"/>
</dbReference>
<keyword evidence="1" id="KW-0812">Transmembrane</keyword>
<name>A0A412N841_9BACE</name>
<feature type="transmembrane region" description="Helical" evidence="1">
    <location>
        <begin position="34"/>
        <end position="57"/>
    </location>
</feature>
<evidence type="ECO:0000313" key="3">
    <source>
        <dbReference type="Proteomes" id="UP000285159"/>
    </source>
</evidence>
<proteinExistence type="predicted"/>
<evidence type="ECO:0000256" key="1">
    <source>
        <dbReference type="SAM" id="Phobius"/>
    </source>
</evidence>
<keyword evidence="1" id="KW-0472">Membrane</keyword>